<comment type="similarity">
    <text evidence="1">Belongs to the 'phage' integrase family.</text>
</comment>
<sequence length="258" mass="30124">MPIYKRGKKYWIDITSPNGGRIRQSADTSDKIKAQEYHDKLKYDLWQLDKLDKHPDKIFDEIIILALKDAEGQRSFSNKQTQAKYFLGIFKGRKISTITREEIANSLPIYSTARKRKLSNASKNRYRAFIMRAFSLAHKMGWVKEQLYIPRMREPTVRVRWLEKEQAIELINNLKLKWMKDLVSLALLTGARQGELLSLTWRNVDLDKGVAIITAENAKSKRGRPLPLNEEAVNILKNMPRKFDYIFTRTGKKKIQLA</sequence>
<keyword evidence="3" id="KW-0233">DNA recombination</keyword>
<organism evidence="5 6">
    <name type="scientific">Proteus hauseri ATCC 700826</name>
    <dbReference type="NCBI Taxonomy" id="1354271"/>
    <lineage>
        <taxon>Bacteria</taxon>
        <taxon>Pseudomonadati</taxon>
        <taxon>Pseudomonadota</taxon>
        <taxon>Gammaproteobacteria</taxon>
        <taxon>Enterobacterales</taxon>
        <taxon>Morganellaceae</taxon>
        <taxon>Proteus</taxon>
    </lineage>
</organism>
<feature type="domain" description="Tyr recombinase" evidence="4">
    <location>
        <begin position="157"/>
        <end position="258"/>
    </location>
</feature>
<protein>
    <submittedName>
        <fullName evidence="5">Phage integrase</fullName>
    </submittedName>
</protein>
<keyword evidence="2" id="KW-0229">DNA integration</keyword>
<dbReference type="InterPro" id="IPR050808">
    <property type="entry name" value="Phage_Integrase"/>
</dbReference>
<evidence type="ECO:0000313" key="6">
    <source>
        <dbReference type="Proteomes" id="UP000078250"/>
    </source>
</evidence>
<evidence type="ECO:0000256" key="2">
    <source>
        <dbReference type="ARBA" id="ARBA00022908"/>
    </source>
</evidence>
<dbReference type="Proteomes" id="UP000078250">
    <property type="component" value="Unassembled WGS sequence"/>
</dbReference>
<dbReference type="InterPro" id="IPR013762">
    <property type="entry name" value="Integrase-like_cat_sf"/>
</dbReference>
<dbReference type="PANTHER" id="PTHR30629">
    <property type="entry name" value="PROPHAGE INTEGRASE"/>
    <property type="match status" value="1"/>
</dbReference>
<keyword evidence="6" id="KW-1185">Reference proteome</keyword>
<accession>A0AAJ3HRL4</accession>
<evidence type="ECO:0000256" key="3">
    <source>
        <dbReference type="ARBA" id="ARBA00023172"/>
    </source>
</evidence>
<dbReference type="PANTHER" id="PTHR30629:SF2">
    <property type="entry name" value="PROPHAGE INTEGRASE INTS-RELATED"/>
    <property type="match status" value="1"/>
</dbReference>
<evidence type="ECO:0000313" key="5">
    <source>
        <dbReference type="EMBL" id="OAT46125.1"/>
    </source>
</evidence>
<dbReference type="EMBL" id="LXEV01000027">
    <property type="protein sequence ID" value="OAT46125.1"/>
    <property type="molecule type" value="Genomic_DNA"/>
</dbReference>
<dbReference type="RefSeq" id="WP_275658114.1">
    <property type="nucleotide sequence ID" value="NZ_LXEV01000027.1"/>
</dbReference>
<dbReference type="GO" id="GO:0006310">
    <property type="term" value="P:DNA recombination"/>
    <property type="evidence" value="ECO:0007669"/>
    <property type="project" value="UniProtKB-KW"/>
</dbReference>
<evidence type="ECO:0000259" key="4">
    <source>
        <dbReference type="PROSITE" id="PS51898"/>
    </source>
</evidence>
<dbReference type="AlphaFoldDB" id="A0AAJ3HRL4"/>
<dbReference type="GO" id="GO:0003677">
    <property type="term" value="F:DNA binding"/>
    <property type="evidence" value="ECO:0007669"/>
    <property type="project" value="InterPro"/>
</dbReference>
<dbReference type="Gene3D" id="1.10.443.10">
    <property type="entry name" value="Intergrase catalytic core"/>
    <property type="match status" value="1"/>
</dbReference>
<proteinExistence type="inferred from homology"/>
<dbReference type="Pfam" id="PF00589">
    <property type="entry name" value="Phage_integrase"/>
    <property type="match status" value="1"/>
</dbReference>
<dbReference type="InterPro" id="IPR002104">
    <property type="entry name" value="Integrase_catalytic"/>
</dbReference>
<evidence type="ECO:0000256" key="1">
    <source>
        <dbReference type="ARBA" id="ARBA00008857"/>
    </source>
</evidence>
<dbReference type="SUPFAM" id="SSF56349">
    <property type="entry name" value="DNA breaking-rejoining enzymes"/>
    <property type="match status" value="1"/>
</dbReference>
<name>A0AAJ3HRL4_PROHU</name>
<dbReference type="GO" id="GO:0015074">
    <property type="term" value="P:DNA integration"/>
    <property type="evidence" value="ECO:0007669"/>
    <property type="project" value="UniProtKB-KW"/>
</dbReference>
<reference evidence="5 6" key="1">
    <citation type="submission" date="2016-04" db="EMBL/GenBank/DDBJ databases">
        <title>ATOL: Assembling a taxonomically balanced genome-scale reconstruction of the evolutionary history of the Enterobacteriaceae.</title>
        <authorList>
            <person name="Plunkett G.III."/>
            <person name="Neeno-Eckwall E.C."/>
            <person name="Glasner J.D."/>
            <person name="Perna N.T."/>
        </authorList>
    </citation>
    <scope>NUCLEOTIDE SEQUENCE [LARGE SCALE GENOMIC DNA]</scope>
    <source>
        <strain evidence="5 6">ATCC 700826</strain>
    </source>
</reference>
<comment type="caution">
    <text evidence="5">The sequence shown here is derived from an EMBL/GenBank/DDBJ whole genome shotgun (WGS) entry which is preliminary data.</text>
</comment>
<gene>
    <name evidence="5" type="ORF">M997_2380</name>
</gene>
<dbReference type="PROSITE" id="PS51898">
    <property type="entry name" value="TYR_RECOMBINASE"/>
    <property type="match status" value="1"/>
</dbReference>
<dbReference type="InterPro" id="IPR011010">
    <property type="entry name" value="DNA_brk_join_enz"/>
</dbReference>